<evidence type="ECO:0000256" key="1">
    <source>
        <dbReference type="ARBA" id="ARBA00006484"/>
    </source>
</evidence>
<dbReference type="PANTHER" id="PTHR44169">
    <property type="entry name" value="NADPH-DEPENDENT 1-ACYLDIHYDROXYACETONE PHOSPHATE REDUCTASE"/>
    <property type="match status" value="1"/>
</dbReference>
<evidence type="ECO:0000313" key="4">
    <source>
        <dbReference type="EMBL" id="GEN57376.1"/>
    </source>
</evidence>
<dbReference type="InterPro" id="IPR002347">
    <property type="entry name" value="SDR_fam"/>
</dbReference>
<keyword evidence="5" id="KW-1185">Reference proteome</keyword>
<keyword evidence="2" id="KW-0560">Oxidoreductase</keyword>
<dbReference type="RefSeq" id="WP_089802667.1">
    <property type="nucleotide sequence ID" value="NZ_BJYE01000024.1"/>
</dbReference>
<gene>
    <name evidence="4" type="ORF">HAL01_18400</name>
</gene>
<dbReference type="OrthoDB" id="9775296at2"/>
<protein>
    <submittedName>
        <fullName evidence="4">Short-chain dehydrogenase/reductase</fullName>
    </submittedName>
</protein>
<proteinExistence type="inferred from homology"/>
<dbReference type="PRINTS" id="PR00080">
    <property type="entry name" value="SDRFAMILY"/>
</dbReference>
<dbReference type="Proteomes" id="UP000321400">
    <property type="component" value="Unassembled WGS sequence"/>
</dbReference>
<dbReference type="GO" id="GO:0016491">
    <property type="term" value="F:oxidoreductase activity"/>
    <property type="evidence" value="ECO:0007669"/>
    <property type="project" value="UniProtKB-KW"/>
</dbReference>
<organism evidence="4 5">
    <name type="scientific">Halolactibacillus alkaliphilus</name>
    <dbReference type="NCBI Taxonomy" id="442899"/>
    <lineage>
        <taxon>Bacteria</taxon>
        <taxon>Bacillati</taxon>
        <taxon>Bacillota</taxon>
        <taxon>Bacilli</taxon>
        <taxon>Bacillales</taxon>
        <taxon>Bacillaceae</taxon>
        <taxon>Halolactibacillus</taxon>
    </lineage>
</organism>
<evidence type="ECO:0000256" key="2">
    <source>
        <dbReference type="ARBA" id="ARBA00023002"/>
    </source>
</evidence>
<evidence type="ECO:0000256" key="3">
    <source>
        <dbReference type="RuleBase" id="RU000363"/>
    </source>
</evidence>
<dbReference type="STRING" id="442899.SAMN05720591_12415"/>
<dbReference type="Pfam" id="PF00106">
    <property type="entry name" value="adh_short"/>
    <property type="match status" value="1"/>
</dbReference>
<dbReference type="PANTHER" id="PTHR44169:SF6">
    <property type="entry name" value="NADPH-DEPENDENT 1-ACYLDIHYDROXYACETONE PHOSPHATE REDUCTASE"/>
    <property type="match status" value="1"/>
</dbReference>
<dbReference type="PRINTS" id="PR00081">
    <property type="entry name" value="GDHRDH"/>
</dbReference>
<accession>A0A511X345</accession>
<dbReference type="EMBL" id="BJYE01000024">
    <property type="protein sequence ID" value="GEN57376.1"/>
    <property type="molecule type" value="Genomic_DNA"/>
</dbReference>
<reference evidence="4 5" key="1">
    <citation type="submission" date="2019-07" db="EMBL/GenBank/DDBJ databases">
        <title>Whole genome shotgun sequence of Halolactibacillus alkaliphilus NBRC 103919.</title>
        <authorList>
            <person name="Hosoyama A."/>
            <person name="Uohara A."/>
            <person name="Ohji S."/>
            <person name="Ichikawa N."/>
        </authorList>
    </citation>
    <scope>NUCLEOTIDE SEQUENCE [LARGE SCALE GENOMIC DNA]</scope>
    <source>
        <strain evidence="4 5">NBRC 103919</strain>
    </source>
</reference>
<comment type="similarity">
    <text evidence="1 3">Belongs to the short-chain dehydrogenases/reductases (SDR) family.</text>
</comment>
<name>A0A511X345_9BACI</name>
<dbReference type="CDD" id="cd05374">
    <property type="entry name" value="17beta-HSD-like_SDR_c"/>
    <property type="match status" value="1"/>
</dbReference>
<sequence length="272" mass="29694">MDKKVALVTGASSGIGYATALDLYQAGFTVYGAARRIDKLKTLEEKGIHILELDVTSEESMVNSMEKIIKNEGRLDVLVNNAGYGSYGAIEDVPMEEARRQVEVNVFGLARMSQLALPHMRKNTFGRIINISSIGGKIYTPFGGWYHATKFAVEGLSDSMRLETAQFGIDVVVIEPGGIKTDWGIISADNLEKVSENSVYKTSAKKAADNMRKNYSGTSLSDPKVVSKAIVTAATVKKPKTRYLVGMGAKPAILIRKLVSDKVFDKFVKSQM</sequence>
<evidence type="ECO:0000313" key="5">
    <source>
        <dbReference type="Proteomes" id="UP000321400"/>
    </source>
</evidence>
<dbReference type="InterPro" id="IPR036291">
    <property type="entry name" value="NAD(P)-bd_dom_sf"/>
</dbReference>
<dbReference type="AlphaFoldDB" id="A0A511X345"/>
<dbReference type="Gene3D" id="3.40.50.720">
    <property type="entry name" value="NAD(P)-binding Rossmann-like Domain"/>
    <property type="match status" value="1"/>
</dbReference>
<comment type="caution">
    <text evidence="4">The sequence shown here is derived from an EMBL/GenBank/DDBJ whole genome shotgun (WGS) entry which is preliminary data.</text>
</comment>
<dbReference type="SUPFAM" id="SSF51735">
    <property type="entry name" value="NAD(P)-binding Rossmann-fold domains"/>
    <property type="match status" value="1"/>
</dbReference>
<dbReference type="NCBIfam" id="NF004826">
    <property type="entry name" value="PRK06182.1"/>
    <property type="match status" value="1"/>
</dbReference>